<sequence>MHLVVVENKTLMLIKIGQYIRDFGLLKPQTWTSEVIAEHQYYSNNVKYRSLAEKSYSQITTLYNEVVFHVLYKSKNEFVSTIKFSIFLDKKASQGKTFLINAICLAI</sequence>
<comment type="caution">
    <text evidence="1">The sequence shown here is derived from an EMBL/GenBank/DDBJ whole genome shotgun (WGS) entry which is preliminary data.</text>
</comment>
<evidence type="ECO:0000313" key="1">
    <source>
        <dbReference type="EMBL" id="CAG8583742.1"/>
    </source>
</evidence>
<accession>A0A9N9G5Y1</accession>
<evidence type="ECO:0000313" key="2">
    <source>
        <dbReference type="Proteomes" id="UP000789759"/>
    </source>
</evidence>
<dbReference type="AlphaFoldDB" id="A0A9N9G5Y1"/>
<gene>
    <name evidence="1" type="ORF">CPELLU_LOCUS6214</name>
</gene>
<proteinExistence type="predicted"/>
<organism evidence="1 2">
    <name type="scientific">Cetraspora pellucida</name>
    <dbReference type="NCBI Taxonomy" id="1433469"/>
    <lineage>
        <taxon>Eukaryota</taxon>
        <taxon>Fungi</taxon>
        <taxon>Fungi incertae sedis</taxon>
        <taxon>Mucoromycota</taxon>
        <taxon>Glomeromycotina</taxon>
        <taxon>Glomeromycetes</taxon>
        <taxon>Diversisporales</taxon>
        <taxon>Gigasporaceae</taxon>
        <taxon>Cetraspora</taxon>
    </lineage>
</organism>
<dbReference type="EMBL" id="CAJVQA010003800">
    <property type="protein sequence ID" value="CAG8583742.1"/>
    <property type="molecule type" value="Genomic_DNA"/>
</dbReference>
<keyword evidence="2" id="KW-1185">Reference proteome</keyword>
<name>A0A9N9G5Y1_9GLOM</name>
<dbReference type="Proteomes" id="UP000789759">
    <property type="component" value="Unassembled WGS sequence"/>
</dbReference>
<reference evidence="1" key="1">
    <citation type="submission" date="2021-06" db="EMBL/GenBank/DDBJ databases">
        <authorList>
            <person name="Kallberg Y."/>
            <person name="Tangrot J."/>
            <person name="Rosling A."/>
        </authorList>
    </citation>
    <scope>NUCLEOTIDE SEQUENCE</scope>
    <source>
        <strain evidence="1">FL966</strain>
    </source>
</reference>
<protein>
    <submittedName>
        <fullName evidence="1">3664_t:CDS:1</fullName>
    </submittedName>
</protein>